<protein>
    <recommendedName>
        <fullName evidence="4">CU044_5270 family protein</fullName>
    </recommendedName>
</protein>
<keyword evidence="3" id="KW-1185">Reference proteome</keyword>
<keyword evidence="1" id="KW-0472">Membrane</keyword>
<evidence type="ECO:0000256" key="1">
    <source>
        <dbReference type="SAM" id="Phobius"/>
    </source>
</evidence>
<proteinExistence type="predicted"/>
<dbReference type="OrthoDB" id="3612087at2"/>
<dbReference type="Proteomes" id="UP000468735">
    <property type="component" value="Unassembled WGS sequence"/>
</dbReference>
<feature type="transmembrane region" description="Helical" evidence="1">
    <location>
        <begin position="64"/>
        <end position="84"/>
    </location>
</feature>
<keyword evidence="1" id="KW-1133">Transmembrane helix</keyword>
<dbReference type="NCBIfam" id="NF038083">
    <property type="entry name" value="CU044_5270_fam"/>
    <property type="match status" value="1"/>
</dbReference>
<dbReference type="RefSeq" id="WP_151571291.1">
    <property type="nucleotide sequence ID" value="NZ_WBMT01000038.1"/>
</dbReference>
<dbReference type="AlphaFoldDB" id="A0A6H9YJG6"/>
<evidence type="ECO:0008006" key="4">
    <source>
        <dbReference type="Google" id="ProtNLM"/>
    </source>
</evidence>
<dbReference type="InterPro" id="IPR047789">
    <property type="entry name" value="CU044_5270-like"/>
</dbReference>
<evidence type="ECO:0000313" key="2">
    <source>
        <dbReference type="EMBL" id="KAB2339086.1"/>
    </source>
</evidence>
<organism evidence="2 3">
    <name type="scientific">Actinomadura rudentiformis</name>
    <dbReference type="NCBI Taxonomy" id="359158"/>
    <lineage>
        <taxon>Bacteria</taxon>
        <taxon>Bacillati</taxon>
        <taxon>Actinomycetota</taxon>
        <taxon>Actinomycetes</taxon>
        <taxon>Streptosporangiales</taxon>
        <taxon>Thermomonosporaceae</taxon>
        <taxon>Actinomadura</taxon>
    </lineage>
</organism>
<sequence>MNDLQILHDSWDNTPPPNPDVRAAARAALLERAAATSMQQVPADTAPATAFDVGGRRRVTRARIGAVVTGVLVAAAVAGGVATVQVRDDGGPPGVTGTRPMLVSAAFVLDRAAGAAERRAWTPPRPDQWIYTHFRNVPVKQRWPLGGENGPGESQMIEEQWQRADGRRSAFLDGGKLHFVDETRAPHEIWPPSDYAGLARLPADPDALLALAYRHVGPLGDKPSTAPPGIKECIPRIDREEVAFTSLLEILGTNLLPPKLEAAVYRAMKKVPGVVVDDADGMIALGRHEDGWQLNEVLFDARTYRYTGQRSTAVKDPAEVLKEGCGIRSSGLNMRIVSVGVVNAAGQRP</sequence>
<gene>
    <name evidence="2" type="ORF">F8566_49025</name>
</gene>
<reference evidence="2 3" key="1">
    <citation type="submission" date="2019-09" db="EMBL/GenBank/DDBJ databases">
        <title>Actinomadura physcomitrii sp. nov., a novel actinomycete isolated from moss [Physcomitrium sphaericum (Ludw) Fuernr].</title>
        <authorList>
            <person name="Zhuang X."/>
            <person name="Liu C."/>
        </authorList>
    </citation>
    <scope>NUCLEOTIDE SEQUENCE [LARGE SCALE GENOMIC DNA]</scope>
    <source>
        <strain evidence="2 3">HMC1</strain>
    </source>
</reference>
<comment type="caution">
    <text evidence="2">The sequence shown here is derived from an EMBL/GenBank/DDBJ whole genome shotgun (WGS) entry which is preliminary data.</text>
</comment>
<name>A0A6H9YJG6_9ACTN</name>
<keyword evidence="1" id="KW-0812">Transmembrane</keyword>
<dbReference type="EMBL" id="WBMT01000038">
    <property type="protein sequence ID" value="KAB2339086.1"/>
    <property type="molecule type" value="Genomic_DNA"/>
</dbReference>
<accession>A0A6H9YJG6</accession>
<evidence type="ECO:0000313" key="3">
    <source>
        <dbReference type="Proteomes" id="UP000468735"/>
    </source>
</evidence>